<reference evidence="2" key="1">
    <citation type="submission" date="2023-07" db="EMBL/GenBank/DDBJ databases">
        <title>draft genome sequence of fig (Ficus carica).</title>
        <authorList>
            <person name="Takahashi T."/>
            <person name="Nishimura K."/>
        </authorList>
    </citation>
    <scope>NUCLEOTIDE SEQUENCE</scope>
</reference>
<dbReference type="GO" id="GO:0005829">
    <property type="term" value="C:cytosol"/>
    <property type="evidence" value="ECO:0007669"/>
    <property type="project" value="TreeGrafter"/>
</dbReference>
<dbReference type="GO" id="GO:0043161">
    <property type="term" value="P:proteasome-mediated ubiquitin-dependent protein catabolic process"/>
    <property type="evidence" value="ECO:0007669"/>
    <property type="project" value="TreeGrafter"/>
</dbReference>
<feature type="domain" description="Ubiquitin-like" evidence="1">
    <location>
        <begin position="79"/>
        <end position="157"/>
    </location>
</feature>
<dbReference type="EMBL" id="BTGU01000032">
    <property type="protein sequence ID" value="GMN49816.1"/>
    <property type="molecule type" value="Genomic_DNA"/>
</dbReference>
<dbReference type="Proteomes" id="UP001187192">
    <property type="component" value="Unassembled WGS sequence"/>
</dbReference>
<organism evidence="2 3">
    <name type="scientific">Ficus carica</name>
    <name type="common">Common fig</name>
    <dbReference type="NCBI Taxonomy" id="3494"/>
    <lineage>
        <taxon>Eukaryota</taxon>
        <taxon>Viridiplantae</taxon>
        <taxon>Streptophyta</taxon>
        <taxon>Embryophyta</taxon>
        <taxon>Tracheophyta</taxon>
        <taxon>Spermatophyta</taxon>
        <taxon>Magnoliopsida</taxon>
        <taxon>eudicotyledons</taxon>
        <taxon>Gunneridae</taxon>
        <taxon>Pentapetalae</taxon>
        <taxon>rosids</taxon>
        <taxon>fabids</taxon>
        <taxon>Rosales</taxon>
        <taxon>Moraceae</taxon>
        <taxon>Ficeae</taxon>
        <taxon>Ficus</taxon>
    </lineage>
</organism>
<dbReference type="PROSITE" id="PS00299">
    <property type="entry name" value="UBIQUITIN_1"/>
    <property type="match status" value="1"/>
</dbReference>
<evidence type="ECO:0000313" key="2">
    <source>
        <dbReference type="EMBL" id="GMN49816.1"/>
    </source>
</evidence>
<dbReference type="Gene3D" id="3.10.20.90">
    <property type="entry name" value="Phosphatidylinositol 3-kinase Catalytic Subunit, Chain A, domain 1"/>
    <property type="match status" value="2"/>
</dbReference>
<feature type="domain" description="Ubiquitin-like" evidence="1">
    <location>
        <begin position="1"/>
        <end position="71"/>
    </location>
</feature>
<dbReference type="InterPro" id="IPR029071">
    <property type="entry name" value="Ubiquitin-like_domsf"/>
</dbReference>
<gene>
    <name evidence="2" type="ORF">TIFTF001_018978</name>
</gene>
<dbReference type="InterPro" id="IPR000626">
    <property type="entry name" value="Ubiquitin-like_dom"/>
</dbReference>
<dbReference type="GO" id="GO:0005654">
    <property type="term" value="C:nucleoplasm"/>
    <property type="evidence" value="ECO:0007669"/>
    <property type="project" value="TreeGrafter"/>
</dbReference>
<dbReference type="SMART" id="SM00213">
    <property type="entry name" value="UBQ"/>
    <property type="match status" value="2"/>
</dbReference>
<dbReference type="InterPro" id="IPR019954">
    <property type="entry name" value="Ubiquitin_CS"/>
</dbReference>
<dbReference type="GO" id="GO:0031593">
    <property type="term" value="F:polyubiquitin modification-dependent protein binding"/>
    <property type="evidence" value="ECO:0007669"/>
    <property type="project" value="TreeGrafter"/>
</dbReference>
<dbReference type="PANTHER" id="PTHR10621">
    <property type="entry name" value="UV EXCISION REPAIR PROTEIN RAD23"/>
    <property type="match status" value="1"/>
</dbReference>
<dbReference type="SUPFAM" id="SSF54236">
    <property type="entry name" value="Ubiquitin-like"/>
    <property type="match status" value="2"/>
</dbReference>
<dbReference type="GO" id="GO:0070628">
    <property type="term" value="F:proteasome binding"/>
    <property type="evidence" value="ECO:0007669"/>
    <property type="project" value="TreeGrafter"/>
</dbReference>
<comment type="caution">
    <text evidence="2">The sequence shown here is derived from an EMBL/GenBank/DDBJ whole genome shotgun (WGS) entry which is preliminary data.</text>
</comment>
<proteinExistence type="predicted"/>
<dbReference type="GO" id="GO:0043130">
    <property type="term" value="F:ubiquitin binding"/>
    <property type="evidence" value="ECO:0007669"/>
    <property type="project" value="TreeGrafter"/>
</dbReference>
<evidence type="ECO:0000313" key="3">
    <source>
        <dbReference type="Proteomes" id="UP001187192"/>
    </source>
</evidence>
<accession>A0AA88ASG3</accession>
<dbReference type="Pfam" id="PF00240">
    <property type="entry name" value="ubiquitin"/>
    <property type="match status" value="2"/>
</dbReference>
<dbReference type="AlphaFoldDB" id="A0AA88ASG3"/>
<keyword evidence="3" id="KW-1185">Reference proteome</keyword>
<sequence>MDLIFLPQNQKGRPFIIEVGFFDTVLEIKQKVKKYQGIPVSSQTLVFNGRILADDGDIASCVLLHNSRINLFIVAKKTVCVRVKILTPTMHVVPFEMHLNDTVLNLKNEILVTHKTTPSAENRSVLVLHFKGEELQENGTLRECGVSDCSEIELSFRLTVVVQSMYCETAWGWRVPVTVHPLDEVSVLRTVLGRLNREGKLGIPLPLEYFFVHEQVVMDDDLSFWWHHVGHCDTIWVFPGSFALGS</sequence>
<dbReference type="CDD" id="cd17039">
    <property type="entry name" value="Ubl_ubiquitin_like"/>
    <property type="match status" value="2"/>
</dbReference>
<dbReference type="FunFam" id="3.10.20.90:FF:000341">
    <property type="entry name" value="Ubiquitin-like superfamily protein"/>
    <property type="match status" value="1"/>
</dbReference>
<protein>
    <recommendedName>
        <fullName evidence="1">Ubiquitin-like domain-containing protein</fullName>
    </recommendedName>
</protein>
<name>A0AA88ASG3_FICCA</name>
<dbReference type="PROSITE" id="PS50053">
    <property type="entry name" value="UBIQUITIN_2"/>
    <property type="match status" value="2"/>
</dbReference>
<evidence type="ECO:0000259" key="1">
    <source>
        <dbReference type="PROSITE" id="PS50053"/>
    </source>
</evidence>
<dbReference type="PANTHER" id="PTHR10621:SF38">
    <property type="entry name" value="UBIQUITIN DOMAIN-CONTAINING PROTEIN 7SL RNA1-RELATED"/>
    <property type="match status" value="1"/>
</dbReference>